<dbReference type="EMBL" id="BDRX01000002">
    <property type="protein sequence ID" value="GBF87725.1"/>
    <property type="molecule type" value="Genomic_DNA"/>
</dbReference>
<dbReference type="PANTHER" id="PTHR24166:SF48">
    <property type="entry name" value="PROTEIN VAPYRIN"/>
    <property type="match status" value="1"/>
</dbReference>
<dbReference type="Pfam" id="PF12796">
    <property type="entry name" value="Ank_2"/>
    <property type="match status" value="3"/>
</dbReference>
<dbReference type="PRINTS" id="PR01415">
    <property type="entry name" value="ANKYRIN"/>
</dbReference>
<evidence type="ECO:0000313" key="6">
    <source>
        <dbReference type="Proteomes" id="UP000247498"/>
    </source>
</evidence>
<feature type="compositionally biased region" description="Basic and acidic residues" evidence="4">
    <location>
        <begin position="326"/>
        <end position="339"/>
    </location>
</feature>
<gene>
    <name evidence="5" type="ORF">Rsub_00436</name>
</gene>
<feature type="compositionally biased region" description="Basic and acidic residues" evidence="4">
    <location>
        <begin position="374"/>
        <end position="385"/>
    </location>
</feature>
<protein>
    <submittedName>
        <fullName evidence="5">Uncharacterized protein</fullName>
    </submittedName>
</protein>
<dbReference type="STRING" id="307507.A0A2V0NSB0"/>
<dbReference type="PROSITE" id="PS50297">
    <property type="entry name" value="ANK_REP_REGION"/>
    <property type="match status" value="4"/>
</dbReference>
<proteinExistence type="predicted"/>
<dbReference type="InterPro" id="IPR002110">
    <property type="entry name" value="Ankyrin_rpt"/>
</dbReference>
<feature type="repeat" description="ANK" evidence="3">
    <location>
        <begin position="257"/>
        <end position="295"/>
    </location>
</feature>
<dbReference type="PANTHER" id="PTHR24166">
    <property type="entry name" value="ROLLING PEBBLES, ISOFORM B"/>
    <property type="match status" value="1"/>
</dbReference>
<evidence type="ECO:0000256" key="1">
    <source>
        <dbReference type="ARBA" id="ARBA00022737"/>
    </source>
</evidence>
<keyword evidence="2 3" id="KW-0040">ANK repeat</keyword>
<dbReference type="InterPro" id="IPR036770">
    <property type="entry name" value="Ankyrin_rpt-contain_sf"/>
</dbReference>
<feature type="region of interest" description="Disordered" evidence="4">
    <location>
        <begin position="374"/>
        <end position="396"/>
    </location>
</feature>
<name>A0A2V0NSB0_9CHLO</name>
<evidence type="ECO:0000256" key="4">
    <source>
        <dbReference type="SAM" id="MobiDB-lite"/>
    </source>
</evidence>
<feature type="repeat" description="ANK" evidence="3">
    <location>
        <begin position="224"/>
        <end position="256"/>
    </location>
</feature>
<comment type="caution">
    <text evidence="5">The sequence shown here is derived from an EMBL/GenBank/DDBJ whole genome shotgun (WGS) entry which is preliminary data.</text>
</comment>
<dbReference type="InParanoid" id="A0A2V0NSB0"/>
<dbReference type="AlphaFoldDB" id="A0A2V0NSB0"/>
<evidence type="ECO:0000313" key="5">
    <source>
        <dbReference type="EMBL" id="GBF87725.1"/>
    </source>
</evidence>
<dbReference type="OrthoDB" id="544051at2759"/>
<evidence type="ECO:0000256" key="3">
    <source>
        <dbReference type="PROSITE-ProRule" id="PRU00023"/>
    </source>
</evidence>
<dbReference type="Gene3D" id="1.25.40.20">
    <property type="entry name" value="Ankyrin repeat-containing domain"/>
    <property type="match status" value="3"/>
</dbReference>
<accession>A0A2V0NSB0</accession>
<sequence>MTLLERIRDFSVFPGLWHKQVDHLRRAAANGDVDVVVAILRGRTPADPAKAQHTSALQMACRFGHLEAAKALLEKGADVNRIAPDGTALMEAAAAGREDIARLLLDSKADPCIGVDGDLPAHRAARFGHAAVLRLLDAQQGAAAGTLRAPNAEGRTPLMVACCMRDGGAEAAELLLARGADPCGADAAGNTCLHIAALAGNAELARLLLAAPGVRALASAPNARGRTPLHLAAAFGGEAAARELIAAGADARAADADGATPLHALAKSLMVSADSAAAVAELMLQRGADAGARDGQGRTALDYASLLPLRRVLGGGGPSTSSGAEEEGRRPAAVSRKEGVNASLRDVLQAEAAAAAAAGAATPSPADAFLLKEALRTRTSEEPEGWKLGSEVSTTQ</sequence>
<dbReference type="SMART" id="SM00248">
    <property type="entry name" value="ANK"/>
    <property type="match status" value="8"/>
</dbReference>
<reference evidence="5 6" key="1">
    <citation type="journal article" date="2018" name="Sci. Rep.">
        <title>Raphidocelis subcapitata (=Pseudokirchneriella subcapitata) provides an insight into genome evolution and environmental adaptations in the Sphaeropleales.</title>
        <authorList>
            <person name="Suzuki S."/>
            <person name="Yamaguchi H."/>
            <person name="Nakajima N."/>
            <person name="Kawachi M."/>
        </authorList>
    </citation>
    <scope>NUCLEOTIDE SEQUENCE [LARGE SCALE GENOMIC DNA]</scope>
    <source>
        <strain evidence="5 6">NIES-35</strain>
    </source>
</reference>
<organism evidence="5 6">
    <name type="scientific">Raphidocelis subcapitata</name>
    <dbReference type="NCBI Taxonomy" id="307507"/>
    <lineage>
        <taxon>Eukaryota</taxon>
        <taxon>Viridiplantae</taxon>
        <taxon>Chlorophyta</taxon>
        <taxon>core chlorophytes</taxon>
        <taxon>Chlorophyceae</taxon>
        <taxon>CS clade</taxon>
        <taxon>Sphaeropleales</taxon>
        <taxon>Selenastraceae</taxon>
        <taxon>Raphidocelis</taxon>
    </lineage>
</organism>
<feature type="region of interest" description="Disordered" evidence="4">
    <location>
        <begin position="314"/>
        <end position="340"/>
    </location>
</feature>
<dbReference type="Proteomes" id="UP000247498">
    <property type="component" value="Unassembled WGS sequence"/>
</dbReference>
<feature type="repeat" description="ANK" evidence="3">
    <location>
        <begin position="52"/>
        <end position="84"/>
    </location>
</feature>
<dbReference type="PROSITE" id="PS50088">
    <property type="entry name" value="ANK_REPEAT"/>
    <property type="match status" value="5"/>
</dbReference>
<feature type="repeat" description="ANK" evidence="3">
    <location>
        <begin position="153"/>
        <end position="187"/>
    </location>
</feature>
<keyword evidence="1" id="KW-0677">Repeat</keyword>
<dbReference type="SUPFAM" id="SSF48403">
    <property type="entry name" value="Ankyrin repeat"/>
    <property type="match status" value="1"/>
</dbReference>
<feature type="repeat" description="ANK" evidence="3">
    <location>
        <begin position="188"/>
        <end position="209"/>
    </location>
</feature>
<dbReference type="InterPro" id="IPR050889">
    <property type="entry name" value="Dendritic_Spine_Reg/Scaffold"/>
</dbReference>
<keyword evidence="6" id="KW-1185">Reference proteome</keyword>
<evidence type="ECO:0000256" key="2">
    <source>
        <dbReference type="ARBA" id="ARBA00023043"/>
    </source>
</evidence>